<evidence type="ECO:0000256" key="1">
    <source>
        <dbReference type="ARBA" id="ARBA00004167"/>
    </source>
</evidence>
<organism evidence="7 8">
    <name type="scientific">Zalerion maritima</name>
    <dbReference type="NCBI Taxonomy" id="339359"/>
    <lineage>
        <taxon>Eukaryota</taxon>
        <taxon>Fungi</taxon>
        <taxon>Dikarya</taxon>
        <taxon>Ascomycota</taxon>
        <taxon>Pezizomycotina</taxon>
        <taxon>Sordariomycetes</taxon>
        <taxon>Lulworthiomycetidae</taxon>
        <taxon>Lulworthiales</taxon>
        <taxon>Lulworthiaceae</taxon>
        <taxon>Zalerion</taxon>
    </lineage>
</organism>
<reference evidence="7" key="1">
    <citation type="submission" date="2022-07" db="EMBL/GenBank/DDBJ databases">
        <title>Draft genome sequence of Zalerion maritima ATCC 34329, a (micro)plastics degrading marine fungus.</title>
        <authorList>
            <person name="Paco A."/>
            <person name="Goncalves M.F.M."/>
            <person name="Rocha-Santos T.A.P."/>
            <person name="Alves A."/>
        </authorList>
    </citation>
    <scope>NUCLEOTIDE SEQUENCE</scope>
    <source>
        <strain evidence="7">ATCC 34329</strain>
    </source>
</reference>
<comment type="caution">
    <text evidence="7">The sequence shown here is derived from an EMBL/GenBank/DDBJ whole genome shotgun (WGS) entry which is preliminary data.</text>
</comment>
<dbReference type="Proteomes" id="UP001201980">
    <property type="component" value="Unassembled WGS sequence"/>
</dbReference>
<gene>
    <name evidence="7" type="ORF">MKZ38_000773</name>
</gene>
<evidence type="ECO:0000256" key="3">
    <source>
        <dbReference type="ARBA" id="ARBA00022989"/>
    </source>
</evidence>
<proteinExistence type="predicted"/>
<evidence type="ECO:0000256" key="2">
    <source>
        <dbReference type="ARBA" id="ARBA00022692"/>
    </source>
</evidence>
<evidence type="ECO:0000256" key="6">
    <source>
        <dbReference type="SAM" id="Phobius"/>
    </source>
</evidence>
<dbReference type="InterPro" id="IPR051694">
    <property type="entry name" value="Immunoregulatory_rcpt-like"/>
</dbReference>
<feature type="region of interest" description="Disordered" evidence="5">
    <location>
        <begin position="187"/>
        <end position="207"/>
    </location>
</feature>
<evidence type="ECO:0000256" key="5">
    <source>
        <dbReference type="SAM" id="MobiDB-lite"/>
    </source>
</evidence>
<dbReference type="AlphaFoldDB" id="A0AAD5RFG0"/>
<dbReference type="GO" id="GO:0016020">
    <property type="term" value="C:membrane"/>
    <property type="evidence" value="ECO:0007669"/>
    <property type="project" value="UniProtKB-SubCell"/>
</dbReference>
<keyword evidence="8" id="KW-1185">Reference proteome</keyword>
<evidence type="ECO:0000256" key="4">
    <source>
        <dbReference type="ARBA" id="ARBA00023136"/>
    </source>
</evidence>
<feature type="region of interest" description="Disordered" evidence="5">
    <location>
        <begin position="237"/>
        <end position="258"/>
    </location>
</feature>
<feature type="non-terminal residue" evidence="7">
    <location>
        <position position="1"/>
    </location>
</feature>
<feature type="compositionally biased region" description="Basic and acidic residues" evidence="5">
    <location>
        <begin position="27"/>
        <end position="40"/>
    </location>
</feature>
<protein>
    <submittedName>
        <fullName evidence="7">Uncharacterized protein</fullName>
    </submittedName>
</protein>
<name>A0AAD5RFG0_9PEZI</name>
<feature type="transmembrane region" description="Helical" evidence="6">
    <location>
        <begin position="266"/>
        <end position="287"/>
    </location>
</feature>
<dbReference type="GO" id="GO:0071944">
    <property type="term" value="C:cell periphery"/>
    <property type="evidence" value="ECO:0007669"/>
    <property type="project" value="UniProtKB-ARBA"/>
</dbReference>
<dbReference type="EMBL" id="JAKWBI020001184">
    <property type="protein sequence ID" value="KAJ2891176.1"/>
    <property type="molecule type" value="Genomic_DNA"/>
</dbReference>
<evidence type="ECO:0000313" key="7">
    <source>
        <dbReference type="EMBL" id="KAJ2891176.1"/>
    </source>
</evidence>
<sequence>YNAFGSSKSCSLDQKLCVSRRTYSTDASRDGDSDKTRDAMDDIDGPAATLASAFHNITQPSAVANGAFDALYEGEEFDTAWDAAPLHAPLTIYLLKFGRIADMIGDDLSAPPAVHHLTAKGKPFATFAAEVPDPSVGSFSWGVFRDADPRESDTYSVRLFSLLGDGTEPRSTSDEIFIRQVREEEAVPGTTATATSEDATARVKETTTATTGTTAIFAPTPGPGGGTGDNATWMTEDGLNPTTTSSDGEEEDLSGGVPGARQTAGIVGGVLGGVVVAFVVVGLLWWWRRRKFSAAEIKEHGEGNYADLPRDREGNPILDSICLGWSRLRSHSRRARAQTSTTVGFRGWHFARMGLGKKEEDGPVSADGLKRGKSVRDGLGQLKRWRSMNE</sequence>
<comment type="subcellular location">
    <subcellularLocation>
        <location evidence="1">Membrane</location>
        <topology evidence="1">Single-pass membrane protein</topology>
    </subcellularLocation>
</comment>
<keyword evidence="3 6" id="KW-1133">Transmembrane helix</keyword>
<dbReference type="PANTHER" id="PTHR15549">
    <property type="entry name" value="PAIRED IMMUNOGLOBULIN-LIKE TYPE 2 RECEPTOR"/>
    <property type="match status" value="1"/>
</dbReference>
<keyword evidence="2 6" id="KW-0812">Transmembrane</keyword>
<evidence type="ECO:0000313" key="8">
    <source>
        <dbReference type="Proteomes" id="UP001201980"/>
    </source>
</evidence>
<keyword evidence="4 6" id="KW-0472">Membrane</keyword>
<accession>A0AAD5RFG0</accession>
<feature type="region of interest" description="Disordered" evidence="5">
    <location>
        <begin position="23"/>
        <end position="42"/>
    </location>
</feature>